<dbReference type="InterPro" id="IPR021765">
    <property type="entry name" value="UstYa-like"/>
</dbReference>
<dbReference type="OrthoDB" id="3687641at2759"/>
<reference evidence="5 6" key="2">
    <citation type="journal article" date="2012" name="PLoS Pathog.">
        <title>Diverse lifestyles and strategies of plant pathogenesis encoded in the genomes of eighteen Dothideomycetes fungi.</title>
        <authorList>
            <person name="Ohm R.A."/>
            <person name="Feau N."/>
            <person name="Henrissat B."/>
            <person name="Schoch C.L."/>
            <person name="Horwitz B.A."/>
            <person name="Barry K.W."/>
            <person name="Condon B.J."/>
            <person name="Copeland A.C."/>
            <person name="Dhillon B."/>
            <person name="Glaser F."/>
            <person name="Hesse C.N."/>
            <person name="Kosti I."/>
            <person name="LaButti K."/>
            <person name="Lindquist E.A."/>
            <person name="Lucas S."/>
            <person name="Salamov A.A."/>
            <person name="Bradshaw R.E."/>
            <person name="Ciuffetti L."/>
            <person name="Hamelin R.C."/>
            <person name="Kema G.H.J."/>
            <person name="Lawrence C."/>
            <person name="Scott J.A."/>
            <person name="Spatafora J.W."/>
            <person name="Turgeon B.G."/>
            <person name="de Wit P.J.G.M."/>
            <person name="Zhong S."/>
            <person name="Goodwin S.B."/>
            <person name="Grigoriev I.V."/>
        </authorList>
    </citation>
    <scope>NUCLEOTIDE SEQUENCE [LARGE SCALE GENOMIC DNA]</scope>
    <source>
        <strain evidence="6">NZE10 / CBS 128990</strain>
    </source>
</reference>
<evidence type="ECO:0008006" key="7">
    <source>
        <dbReference type="Google" id="ProtNLM"/>
    </source>
</evidence>
<gene>
    <name evidence="5" type="ORF">DOTSEDRAFT_24940</name>
</gene>
<dbReference type="GO" id="GO:0043386">
    <property type="term" value="P:mycotoxin biosynthetic process"/>
    <property type="evidence" value="ECO:0007669"/>
    <property type="project" value="InterPro"/>
</dbReference>
<dbReference type="Pfam" id="PF11807">
    <property type="entry name" value="UstYa"/>
    <property type="match status" value="1"/>
</dbReference>
<proteinExistence type="inferred from homology"/>
<reference evidence="6" key="1">
    <citation type="journal article" date="2012" name="PLoS Genet.">
        <title>The genomes of the fungal plant pathogens Cladosporium fulvum and Dothistroma septosporum reveal adaptation to different hosts and lifestyles but also signatures of common ancestry.</title>
        <authorList>
            <person name="de Wit P.J.G.M."/>
            <person name="van der Burgt A."/>
            <person name="Oekmen B."/>
            <person name="Stergiopoulos I."/>
            <person name="Abd-Elsalam K.A."/>
            <person name="Aerts A.L."/>
            <person name="Bahkali A.H."/>
            <person name="Beenen H.G."/>
            <person name="Chettri P."/>
            <person name="Cox M.P."/>
            <person name="Datema E."/>
            <person name="de Vries R.P."/>
            <person name="Dhillon B."/>
            <person name="Ganley A.R."/>
            <person name="Griffiths S.A."/>
            <person name="Guo Y."/>
            <person name="Hamelin R.C."/>
            <person name="Henrissat B."/>
            <person name="Kabir M.S."/>
            <person name="Jashni M.K."/>
            <person name="Kema G."/>
            <person name="Klaubauf S."/>
            <person name="Lapidus A."/>
            <person name="Levasseur A."/>
            <person name="Lindquist E."/>
            <person name="Mehrabi R."/>
            <person name="Ohm R.A."/>
            <person name="Owen T.J."/>
            <person name="Salamov A."/>
            <person name="Schwelm A."/>
            <person name="Schijlen E."/>
            <person name="Sun H."/>
            <person name="van den Burg H.A."/>
            <person name="van Ham R.C.H.J."/>
            <person name="Zhang S."/>
            <person name="Goodwin S.B."/>
            <person name="Grigoriev I.V."/>
            <person name="Collemare J."/>
            <person name="Bradshaw R.E."/>
        </authorList>
    </citation>
    <scope>NUCLEOTIDE SEQUENCE [LARGE SCALE GENOMIC DNA]</scope>
    <source>
        <strain evidence="6">NZE10 / CBS 128990</strain>
    </source>
</reference>
<comment type="pathway">
    <text evidence="1">Mycotoxin biosynthesis.</text>
</comment>
<keyword evidence="4" id="KW-0812">Transmembrane</keyword>
<dbReference type="PANTHER" id="PTHR33365:SF11">
    <property type="entry name" value="TAT PATHWAY SIGNAL SEQUENCE"/>
    <property type="match status" value="1"/>
</dbReference>
<dbReference type="HOGENOM" id="CLU_1147177_0_0_1"/>
<evidence type="ECO:0000256" key="1">
    <source>
        <dbReference type="ARBA" id="ARBA00004685"/>
    </source>
</evidence>
<keyword evidence="6" id="KW-1185">Reference proteome</keyword>
<keyword evidence="4" id="KW-1133">Transmembrane helix</keyword>
<evidence type="ECO:0000256" key="2">
    <source>
        <dbReference type="ARBA" id="ARBA00023002"/>
    </source>
</evidence>
<evidence type="ECO:0000256" key="4">
    <source>
        <dbReference type="SAM" id="Phobius"/>
    </source>
</evidence>
<dbReference type="GO" id="GO:0016491">
    <property type="term" value="F:oxidoreductase activity"/>
    <property type="evidence" value="ECO:0007669"/>
    <property type="project" value="UniProtKB-KW"/>
</dbReference>
<evidence type="ECO:0000256" key="3">
    <source>
        <dbReference type="ARBA" id="ARBA00035112"/>
    </source>
</evidence>
<evidence type="ECO:0000313" key="6">
    <source>
        <dbReference type="Proteomes" id="UP000016933"/>
    </source>
</evidence>
<protein>
    <recommendedName>
        <fullName evidence="7">Oxidase ustYa</fullName>
    </recommendedName>
</protein>
<dbReference type="EMBL" id="KB446540">
    <property type="protein sequence ID" value="EME42940.1"/>
    <property type="molecule type" value="Genomic_DNA"/>
</dbReference>
<dbReference type="eggNOG" id="ENOG502SNCH">
    <property type="taxonomic scope" value="Eukaryota"/>
</dbReference>
<accession>M2YM22</accession>
<dbReference type="PANTHER" id="PTHR33365">
    <property type="entry name" value="YALI0B05434P"/>
    <property type="match status" value="1"/>
</dbReference>
<organism evidence="5 6">
    <name type="scientific">Dothistroma septosporum (strain NZE10 / CBS 128990)</name>
    <name type="common">Red band needle blight fungus</name>
    <name type="synonym">Mycosphaerella pini</name>
    <dbReference type="NCBI Taxonomy" id="675120"/>
    <lineage>
        <taxon>Eukaryota</taxon>
        <taxon>Fungi</taxon>
        <taxon>Dikarya</taxon>
        <taxon>Ascomycota</taxon>
        <taxon>Pezizomycotina</taxon>
        <taxon>Dothideomycetes</taxon>
        <taxon>Dothideomycetidae</taxon>
        <taxon>Mycosphaerellales</taxon>
        <taxon>Mycosphaerellaceae</taxon>
        <taxon>Dothistroma</taxon>
    </lineage>
</organism>
<evidence type="ECO:0000313" key="5">
    <source>
        <dbReference type="EMBL" id="EME42940.1"/>
    </source>
</evidence>
<dbReference type="AlphaFoldDB" id="M2YM22"/>
<dbReference type="STRING" id="675120.M2YM22"/>
<dbReference type="Proteomes" id="UP000016933">
    <property type="component" value="Unassembled WGS sequence"/>
</dbReference>
<name>M2YM22_DOTSN</name>
<feature type="transmembrane region" description="Helical" evidence="4">
    <location>
        <begin position="12"/>
        <end position="34"/>
    </location>
</feature>
<dbReference type="OMA" id="AIMCFGD"/>
<comment type="similarity">
    <text evidence="3">Belongs to the ustYa family.</text>
</comment>
<keyword evidence="4" id="KW-0472">Membrane</keyword>
<sequence>MKLHESRLGHRLVYVLTITSAIVLLLATTMWLLVNGMWTHVESLVVHRVCGANPLAEELNSLVPEFPRQPQVFWNDSAYGPQRMREDLTPDDVVSLLQRWHRLIPPTMGFVPIQTPERYTLPPPLRWDLDDPRPIGSMYSISVFHQIHCLDGILRAFLHDKVTVPKGNAHSNAVEDDIHIFHCFDYLRQAVMCHGDTALEGADEYEVAEGKDVWSYGTYGIGTTHLCKDWDAVYDYAAWSLA</sequence>
<keyword evidence="2" id="KW-0560">Oxidoreductase</keyword>